<evidence type="ECO:0000259" key="2">
    <source>
        <dbReference type="SMART" id="SM00899"/>
    </source>
</evidence>
<dbReference type="STRING" id="555079.Toce_1713"/>
<dbReference type="RefSeq" id="WP_013276471.1">
    <property type="nucleotide sequence ID" value="NC_014377.1"/>
</dbReference>
<evidence type="ECO:0000313" key="3">
    <source>
        <dbReference type="EMBL" id="ADL08449.1"/>
    </source>
</evidence>
<dbReference type="AlphaFoldDB" id="D9RYM5"/>
<dbReference type="HOGENOM" id="CLU_150646_12_1_9"/>
<dbReference type="Pfam" id="PF04023">
    <property type="entry name" value="FeoA"/>
    <property type="match status" value="1"/>
</dbReference>
<dbReference type="KEGG" id="toc:Toce_1713"/>
<gene>
    <name evidence="3" type="ordered locus">Toce_1713</name>
</gene>
<reference evidence="3 4" key="1">
    <citation type="journal article" date="2010" name="Stand. Genomic Sci.">
        <title>Complete genome sequence of Thermosediminibacter oceani type strain (JW/IW-1228P).</title>
        <authorList>
            <person name="Pitluck S."/>
            <person name="Yasawong M."/>
            <person name="Munk C."/>
            <person name="Nolan M."/>
            <person name="Lapidus A."/>
            <person name="Lucas S."/>
            <person name="Glavina Del Rio T."/>
            <person name="Tice H."/>
            <person name="Cheng J.F."/>
            <person name="Bruce D."/>
            <person name="Detter C."/>
            <person name="Tapia R."/>
            <person name="Han C."/>
            <person name="Goodwin L."/>
            <person name="Liolios K."/>
            <person name="Ivanova N."/>
            <person name="Mavromatis K."/>
            <person name="Mikhailova N."/>
            <person name="Pati A."/>
            <person name="Chen A."/>
            <person name="Palaniappan K."/>
            <person name="Land M."/>
            <person name="Hauser L."/>
            <person name="Chang Y.J."/>
            <person name="Jeffries C.D."/>
            <person name="Rohde M."/>
            <person name="Spring S."/>
            <person name="Sikorski J."/>
            <person name="Goker M."/>
            <person name="Woyke T."/>
            <person name="Bristow J."/>
            <person name="Eisen J.A."/>
            <person name="Markowitz V."/>
            <person name="Hugenholtz P."/>
            <person name="Kyrpides N.C."/>
            <person name="Klenk H.P."/>
        </authorList>
    </citation>
    <scope>NUCLEOTIDE SEQUENCE [LARGE SCALE GENOMIC DNA]</scope>
    <source>
        <strain evidence="4">ATCC BAA-1034 / DSM 16646 / JW/IW-1228P</strain>
    </source>
</reference>
<organism evidence="3 4">
    <name type="scientific">Thermosediminibacter oceani (strain ATCC BAA-1034 / DSM 16646 / JW/IW-1228P)</name>
    <dbReference type="NCBI Taxonomy" id="555079"/>
    <lineage>
        <taxon>Bacteria</taxon>
        <taxon>Bacillati</taxon>
        <taxon>Bacillota</taxon>
        <taxon>Clostridia</taxon>
        <taxon>Thermosediminibacterales</taxon>
        <taxon>Thermosediminibacteraceae</taxon>
        <taxon>Thermosediminibacter</taxon>
    </lineage>
</organism>
<keyword evidence="4" id="KW-1185">Reference proteome</keyword>
<evidence type="ECO:0000256" key="1">
    <source>
        <dbReference type="ARBA" id="ARBA00023004"/>
    </source>
</evidence>
<evidence type="ECO:0000313" key="4">
    <source>
        <dbReference type="Proteomes" id="UP000000272"/>
    </source>
</evidence>
<dbReference type="InterPro" id="IPR008988">
    <property type="entry name" value="Transcriptional_repressor_C"/>
</dbReference>
<dbReference type="Gene3D" id="2.30.30.90">
    <property type="match status" value="1"/>
</dbReference>
<sequence>MEKHVITLDKLPIGKTGRVAALLSKGLFRRRLLDLGFVPGTPITAYFTSFTGDPTAYRIRGTVIALRKEDASKILVIPE</sequence>
<protein>
    <submittedName>
        <fullName evidence="3">FeoA family protein</fullName>
    </submittedName>
</protein>
<dbReference type="eggNOG" id="COG1918">
    <property type="taxonomic scope" value="Bacteria"/>
</dbReference>
<accession>D9RYM5</accession>
<dbReference type="SUPFAM" id="SSF50037">
    <property type="entry name" value="C-terminal domain of transcriptional repressors"/>
    <property type="match status" value="1"/>
</dbReference>
<dbReference type="InterPro" id="IPR038157">
    <property type="entry name" value="FeoA_core_dom"/>
</dbReference>
<dbReference type="EMBL" id="CP002131">
    <property type="protein sequence ID" value="ADL08449.1"/>
    <property type="molecule type" value="Genomic_DNA"/>
</dbReference>
<dbReference type="Proteomes" id="UP000000272">
    <property type="component" value="Chromosome"/>
</dbReference>
<dbReference type="GO" id="GO:0046914">
    <property type="term" value="F:transition metal ion binding"/>
    <property type="evidence" value="ECO:0007669"/>
    <property type="project" value="InterPro"/>
</dbReference>
<dbReference type="PANTHER" id="PTHR42954:SF2">
    <property type="entry name" value="FE(2+) TRANSPORT PROTEIN A"/>
    <property type="match status" value="1"/>
</dbReference>
<dbReference type="SMART" id="SM00899">
    <property type="entry name" value="FeoA"/>
    <property type="match status" value="1"/>
</dbReference>
<proteinExistence type="predicted"/>
<dbReference type="OrthoDB" id="9811076at2"/>
<feature type="domain" description="Ferrous iron transporter FeoA-like" evidence="2">
    <location>
        <begin position="6"/>
        <end position="78"/>
    </location>
</feature>
<dbReference type="InterPro" id="IPR007167">
    <property type="entry name" value="Fe-transptr_FeoA-like"/>
</dbReference>
<dbReference type="InterPro" id="IPR052713">
    <property type="entry name" value="FeoA"/>
</dbReference>
<keyword evidence="1" id="KW-0408">Iron</keyword>
<name>D9RYM5_THEOJ</name>
<dbReference type="PANTHER" id="PTHR42954">
    <property type="entry name" value="FE(2+) TRANSPORT PROTEIN A"/>
    <property type="match status" value="1"/>
</dbReference>